<evidence type="ECO:0000313" key="4">
    <source>
        <dbReference type="Proteomes" id="UP000190541"/>
    </source>
</evidence>
<accession>A0A1T4ZZT1</accession>
<dbReference type="Proteomes" id="UP000190541">
    <property type="component" value="Unassembled WGS sequence"/>
</dbReference>
<dbReference type="InterPro" id="IPR012373">
    <property type="entry name" value="Ferrdict_sens_TM"/>
</dbReference>
<sequence length="335" mass="38514">MNKQQFDELFRRYIAEELSDEERKAFFALLGDAAKQDEIHGAMQRWWDDTERFQDMPVDADGRRRIRQVMERISPSPPRRLIRPWWQWVAAACLVLVSFFLFRNNSPSDHETALQTLAVQEITALHGQKKQVRMPDGSVIHLNGGSTLQYDDGFNKSVRMVKLVGEAFFEVTPNPDKPFIVSTAPLYTTVVGTSFNVRAREGDSAIHVVVTEGSVRVGQRPDSLADERSQVILSPSERFTYKKKSGDAAIDRVNALAEWTAWKDGVLVFQNQSFEEVAQLLERWYGVQVRFRNERLKRYRFTGEFVNLPINKVLDLLQSSSGFTYTLEGKQVYLQ</sequence>
<dbReference type="OrthoDB" id="1523735at2"/>
<evidence type="ECO:0000259" key="1">
    <source>
        <dbReference type="Pfam" id="PF04773"/>
    </source>
</evidence>
<gene>
    <name evidence="3" type="ORF">SAMN05660226_00358</name>
</gene>
<feature type="domain" description="Protein FecR C-terminal" evidence="2">
    <location>
        <begin position="267"/>
        <end position="333"/>
    </location>
</feature>
<protein>
    <submittedName>
        <fullName evidence="3">FecR family protein</fullName>
    </submittedName>
</protein>
<dbReference type="EMBL" id="FUYS01000001">
    <property type="protein sequence ID" value="SKB28291.1"/>
    <property type="molecule type" value="Genomic_DNA"/>
</dbReference>
<organism evidence="3 4">
    <name type="scientific">Parapedobacter luteus</name>
    <dbReference type="NCBI Taxonomy" id="623280"/>
    <lineage>
        <taxon>Bacteria</taxon>
        <taxon>Pseudomonadati</taxon>
        <taxon>Bacteroidota</taxon>
        <taxon>Sphingobacteriia</taxon>
        <taxon>Sphingobacteriales</taxon>
        <taxon>Sphingobacteriaceae</taxon>
        <taxon>Parapedobacter</taxon>
    </lineage>
</organism>
<dbReference type="InterPro" id="IPR006860">
    <property type="entry name" value="FecR"/>
</dbReference>
<dbReference type="Pfam" id="PF16344">
    <property type="entry name" value="FecR_C"/>
    <property type="match status" value="1"/>
</dbReference>
<reference evidence="3 4" key="1">
    <citation type="submission" date="2017-02" db="EMBL/GenBank/DDBJ databases">
        <authorList>
            <person name="Peterson S.W."/>
        </authorList>
    </citation>
    <scope>NUCLEOTIDE SEQUENCE [LARGE SCALE GENOMIC DNA]</scope>
    <source>
        <strain evidence="3 4">DSM 22899</strain>
    </source>
</reference>
<dbReference type="Gene3D" id="2.60.120.1440">
    <property type="match status" value="1"/>
</dbReference>
<dbReference type="PANTHER" id="PTHR30273">
    <property type="entry name" value="PERIPLASMIC SIGNAL SENSOR AND SIGMA FACTOR ACTIVATOR FECR-RELATED"/>
    <property type="match status" value="1"/>
</dbReference>
<dbReference type="PIRSF" id="PIRSF018266">
    <property type="entry name" value="FecR"/>
    <property type="match status" value="1"/>
</dbReference>
<dbReference type="Pfam" id="PF04773">
    <property type="entry name" value="FecR"/>
    <property type="match status" value="1"/>
</dbReference>
<dbReference type="STRING" id="623280.SAMN05660226_00358"/>
<proteinExistence type="predicted"/>
<dbReference type="PANTHER" id="PTHR30273:SF2">
    <property type="entry name" value="PROTEIN FECR"/>
    <property type="match status" value="1"/>
</dbReference>
<dbReference type="RefSeq" id="WP_079715069.1">
    <property type="nucleotide sequence ID" value="NZ_FUYS01000001.1"/>
</dbReference>
<keyword evidence="4" id="KW-1185">Reference proteome</keyword>
<dbReference type="GO" id="GO:0016989">
    <property type="term" value="F:sigma factor antagonist activity"/>
    <property type="evidence" value="ECO:0007669"/>
    <property type="project" value="TreeGrafter"/>
</dbReference>
<evidence type="ECO:0000313" key="3">
    <source>
        <dbReference type="EMBL" id="SKB28291.1"/>
    </source>
</evidence>
<evidence type="ECO:0000259" key="2">
    <source>
        <dbReference type="Pfam" id="PF16344"/>
    </source>
</evidence>
<dbReference type="AlphaFoldDB" id="A0A1T4ZZT1"/>
<dbReference type="InterPro" id="IPR032508">
    <property type="entry name" value="FecR_C"/>
</dbReference>
<name>A0A1T4ZZT1_9SPHI</name>
<feature type="domain" description="FecR protein" evidence="1">
    <location>
        <begin position="123"/>
        <end position="216"/>
    </location>
</feature>
<dbReference type="Gene3D" id="3.55.50.30">
    <property type="match status" value="1"/>
</dbReference>